<accession>A0A6M4H1H6</accession>
<name>A0A6M4H1H6_9PROT</name>
<reference evidence="1 2" key="1">
    <citation type="submission" date="2020-04" db="EMBL/GenBank/DDBJ databases">
        <title>Usitatibacter rugosus gen. nov., sp. nov. and Usitatibacter palustris sp. nov., novel members of Usitatibacteraceae fam. nov. within the order Nitrosomonadales isolated from soil.</title>
        <authorList>
            <person name="Huber K.J."/>
            <person name="Neumann-Schaal M."/>
            <person name="Geppert A."/>
            <person name="Luckner M."/>
            <person name="Wanner G."/>
            <person name="Overmann J."/>
        </authorList>
    </citation>
    <scope>NUCLEOTIDE SEQUENCE [LARGE SCALE GENOMIC DNA]</scope>
    <source>
        <strain evidence="1 2">Swamp67</strain>
    </source>
</reference>
<gene>
    <name evidence="1" type="ORF">DSM104440_00124</name>
</gene>
<dbReference type="AlphaFoldDB" id="A0A6M4H1H6"/>
<organism evidence="1 2">
    <name type="scientific">Usitatibacter palustris</name>
    <dbReference type="NCBI Taxonomy" id="2732487"/>
    <lineage>
        <taxon>Bacteria</taxon>
        <taxon>Pseudomonadati</taxon>
        <taxon>Pseudomonadota</taxon>
        <taxon>Betaproteobacteria</taxon>
        <taxon>Nitrosomonadales</taxon>
        <taxon>Usitatibacteraceae</taxon>
        <taxon>Usitatibacter</taxon>
    </lineage>
</organism>
<dbReference type="Proteomes" id="UP000503096">
    <property type="component" value="Chromosome"/>
</dbReference>
<evidence type="ECO:0008006" key="3">
    <source>
        <dbReference type="Google" id="ProtNLM"/>
    </source>
</evidence>
<proteinExistence type="predicted"/>
<evidence type="ECO:0000313" key="1">
    <source>
        <dbReference type="EMBL" id="QJR13341.1"/>
    </source>
</evidence>
<dbReference type="KEGG" id="upl:DSM104440_00124"/>
<sequence length="112" mass="12105">MGVDVTNRLSLIFILVVLPGCAHAERPVTESERVAECKVAKANISEDQAKSLAKRELARRGIEKDFASFDAVESEDMCSWTVIARPVVHGPGGKLYILVGRSGRVLEVIGGL</sequence>
<dbReference type="EMBL" id="CP053073">
    <property type="protein sequence ID" value="QJR13341.1"/>
    <property type="molecule type" value="Genomic_DNA"/>
</dbReference>
<dbReference type="InParanoid" id="A0A6M4H1H6"/>
<evidence type="ECO:0000313" key="2">
    <source>
        <dbReference type="Proteomes" id="UP000503096"/>
    </source>
</evidence>
<keyword evidence="2" id="KW-1185">Reference proteome</keyword>
<protein>
    <recommendedName>
        <fullName evidence="3">PepSY domain-containing protein</fullName>
    </recommendedName>
</protein>